<dbReference type="PANTHER" id="PTHR34822">
    <property type="entry name" value="GRPB DOMAIN PROTEIN (AFU_ORTHOLOGUE AFUA_1G01530)"/>
    <property type="match status" value="1"/>
</dbReference>
<reference evidence="1 2" key="1">
    <citation type="submission" date="2019-02" db="EMBL/GenBank/DDBJ databases">
        <title>Genomic Encyclopedia of Type Strains, Phase IV (KMG-IV): sequencing the most valuable type-strain genomes for metagenomic binning, comparative biology and taxonomic classification.</title>
        <authorList>
            <person name="Goeker M."/>
        </authorList>
    </citation>
    <scope>NUCLEOTIDE SEQUENCE [LARGE SCALE GENOMIC DNA]</scope>
    <source>
        <strain evidence="1 2">DSM 105135</strain>
    </source>
</reference>
<dbReference type="EMBL" id="SHKX01000010">
    <property type="protein sequence ID" value="RZU47949.1"/>
    <property type="molecule type" value="Genomic_DNA"/>
</dbReference>
<dbReference type="Proteomes" id="UP000292423">
    <property type="component" value="Unassembled WGS sequence"/>
</dbReference>
<dbReference type="OrthoDB" id="9799092at2"/>
<dbReference type="InterPro" id="IPR007344">
    <property type="entry name" value="GrpB/CoaE"/>
</dbReference>
<protein>
    <submittedName>
        <fullName evidence="1">GrpB-like predicted nucleotidyltransferase (UPF0157 family)</fullName>
    </submittedName>
</protein>
<organism evidence="1 2">
    <name type="scientific">Fluviicoccus keumensis</name>
    <dbReference type="NCBI Taxonomy" id="1435465"/>
    <lineage>
        <taxon>Bacteria</taxon>
        <taxon>Pseudomonadati</taxon>
        <taxon>Pseudomonadota</taxon>
        <taxon>Gammaproteobacteria</taxon>
        <taxon>Moraxellales</taxon>
        <taxon>Moraxellaceae</taxon>
        <taxon>Fluviicoccus</taxon>
    </lineage>
</organism>
<dbReference type="PANTHER" id="PTHR34822:SF1">
    <property type="entry name" value="GRPB FAMILY PROTEIN"/>
    <property type="match status" value="1"/>
</dbReference>
<keyword evidence="1" id="KW-0808">Transferase</keyword>
<dbReference type="Pfam" id="PF04229">
    <property type="entry name" value="GrpB"/>
    <property type="match status" value="1"/>
</dbReference>
<dbReference type="GO" id="GO:0016740">
    <property type="term" value="F:transferase activity"/>
    <property type="evidence" value="ECO:0007669"/>
    <property type="project" value="UniProtKB-KW"/>
</dbReference>
<dbReference type="SUPFAM" id="SSF81301">
    <property type="entry name" value="Nucleotidyltransferase"/>
    <property type="match status" value="1"/>
</dbReference>
<accession>A0A4Q7ZDI1</accession>
<proteinExistence type="predicted"/>
<dbReference type="RefSeq" id="WP_130411155.1">
    <property type="nucleotide sequence ID" value="NZ_SHKX01000010.1"/>
</dbReference>
<dbReference type="AlphaFoldDB" id="A0A4Q7ZDI1"/>
<dbReference type="InterPro" id="IPR043519">
    <property type="entry name" value="NT_sf"/>
</dbReference>
<evidence type="ECO:0000313" key="2">
    <source>
        <dbReference type="Proteomes" id="UP000292423"/>
    </source>
</evidence>
<name>A0A4Q7ZDI1_9GAMM</name>
<keyword evidence="2" id="KW-1185">Reference proteome</keyword>
<dbReference type="Gene3D" id="3.30.460.10">
    <property type="entry name" value="Beta Polymerase, domain 2"/>
    <property type="match status" value="1"/>
</dbReference>
<evidence type="ECO:0000313" key="1">
    <source>
        <dbReference type="EMBL" id="RZU47949.1"/>
    </source>
</evidence>
<sequence>MTSTATDDSIRNAIREGVCMHPYDPAWPEHFARERVRLESLFPGHFRAIEHIGSTAIPGLQAKPVIDLLAGVDSMAAVEALVDPLRLGGDYVYVPEQNLMLPDRRWLLRQKDGHRTHHLHLVAYEGEEWFRLLRFRDALLRDPDLAARYARLKTDLVGRSGGDRDTYTRSKSDFVKAVLGES</sequence>
<comment type="caution">
    <text evidence="1">The sequence shown here is derived from an EMBL/GenBank/DDBJ whole genome shotgun (WGS) entry which is preliminary data.</text>
</comment>
<gene>
    <name evidence="1" type="ORF">EV700_0918</name>
</gene>